<feature type="compositionally biased region" description="Basic and acidic residues" evidence="1">
    <location>
        <begin position="62"/>
        <end position="76"/>
    </location>
</feature>
<evidence type="ECO:0000313" key="4">
    <source>
        <dbReference type="Proteomes" id="UP000750197"/>
    </source>
</evidence>
<name>A0A8J7YMP5_9ARCH</name>
<dbReference type="EMBL" id="JAGVSJ010000001">
    <property type="protein sequence ID" value="MBX8631003.1"/>
    <property type="molecule type" value="Genomic_DNA"/>
</dbReference>
<feature type="region of interest" description="Disordered" evidence="1">
    <location>
        <begin position="62"/>
        <end position="84"/>
    </location>
</feature>
<reference evidence="3" key="1">
    <citation type="submission" date="2021-05" db="EMBL/GenBank/DDBJ databases">
        <title>Genomic insights into ecological role and evolution of a novel Thermoplasmata order Candidatus Sysuiplasmatales.</title>
        <authorList>
            <person name="Yuan Y."/>
        </authorList>
    </citation>
    <scope>NUCLEOTIDE SEQUENCE</scope>
    <source>
        <strain evidence="3">TUT19-bin139</strain>
        <strain evidence="2">YP2-bin.285</strain>
    </source>
</reference>
<dbReference type="Proteomes" id="UP000750197">
    <property type="component" value="Unassembled WGS sequence"/>
</dbReference>
<dbReference type="EMBL" id="JAHEAC010000013">
    <property type="protein sequence ID" value="MBX8643618.1"/>
    <property type="molecule type" value="Genomic_DNA"/>
</dbReference>
<evidence type="ECO:0000256" key="1">
    <source>
        <dbReference type="SAM" id="MobiDB-lite"/>
    </source>
</evidence>
<evidence type="ECO:0000313" key="2">
    <source>
        <dbReference type="EMBL" id="MBX8631003.1"/>
    </source>
</evidence>
<organism evidence="3 4">
    <name type="scientific">Candidatus Sysuiplasma superficiale</name>
    <dbReference type="NCBI Taxonomy" id="2823368"/>
    <lineage>
        <taxon>Archaea</taxon>
        <taxon>Methanobacteriati</taxon>
        <taxon>Thermoplasmatota</taxon>
        <taxon>Thermoplasmata</taxon>
        <taxon>Candidatus Sysuiplasmatales</taxon>
        <taxon>Candidatus Sysuiplasmataceae</taxon>
        <taxon>Candidatus Sysuiplasma</taxon>
    </lineage>
</organism>
<evidence type="ECO:0000313" key="3">
    <source>
        <dbReference type="EMBL" id="MBX8643618.1"/>
    </source>
</evidence>
<sequence length="84" mass="10079">MPTEKELQFERLWEGDTPSGKNETKAMQFRQKMRMALLQKQVLFNKENARMYWLGTLKVERERVSEEGGEFRREGTQQRGRKGR</sequence>
<protein>
    <submittedName>
        <fullName evidence="3">Uncharacterized protein</fullName>
    </submittedName>
</protein>
<accession>A0A8J7YMP5</accession>
<gene>
    <name evidence="2" type="ORF">J9259_00535</name>
    <name evidence="3" type="ORF">KIY12_02670</name>
</gene>
<dbReference type="Proteomes" id="UP000716004">
    <property type="component" value="Unassembled WGS sequence"/>
</dbReference>
<dbReference type="AlphaFoldDB" id="A0A8J7YMP5"/>
<comment type="caution">
    <text evidence="3">The sequence shown here is derived from an EMBL/GenBank/DDBJ whole genome shotgun (WGS) entry which is preliminary data.</text>
</comment>
<proteinExistence type="predicted"/>